<evidence type="ECO:0000313" key="4">
    <source>
        <dbReference type="Proteomes" id="UP001175211"/>
    </source>
</evidence>
<dbReference type="Proteomes" id="UP001175211">
    <property type="component" value="Unassembled WGS sequence"/>
</dbReference>
<feature type="domain" description="Peptidase C14 caspase" evidence="2">
    <location>
        <begin position="54"/>
        <end position="322"/>
    </location>
</feature>
<dbReference type="GO" id="GO:0005737">
    <property type="term" value="C:cytoplasm"/>
    <property type="evidence" value="ECO:0007669"/>
    <property type="project" value="TreeGrafter"/>
</dbReference>
<proteinExistence type="inferred from homology"/>
<dbReference type="InterPro" id="IPR011600">
    <property type="entry name" value="Pept_C14_caspase"/>
</dbReference>
<dbReference type="RefSeq" id="XP_060329197.1">
    <property type="nucleotide sequence ID" value="XM_060473515.1"/>
</dbReference>
<dbReference type="PANTHER" id="PTHR48104:SF30">
    <property type="entry name" value="METACASPASE-1"/>
    <property type="match status" value="1"/>
</dbReference>
<protein>
    <submittedName>
        <fullName evidence="3">Caspase domain-containing protein</fullName>
    </submittedName>
</protein>
<comment type="caution">
    <text evidence="3">The sequence shown here is derived from an EMBL/GenBank/DDBJ whole genome shotgun (WGS) entry which is preliminary data.</text>
</comment>
<dbReference type="GO" id="GO:0004197">
    <property type="term" value="F:cysteine-type endopeptidase activity"/>
    <property type="evidence" value="ECO:0007669"/>
    <property type="project" value="InterPro"/>
</dbReference>
<dbReference type="Pfam" id="PF00656">
    <property type="entry name" value="Peptidase_C14"/>
    <property type="match status" value="1"/>
</dbReference>
<keyword evidence="4" id="KW-1185">Reference proteome</keyword>
<evidence type="ECO:0000313" key="3">
    <source>
        <dbReference type="EMBL" id="KAK0455687.1"/>
    </source>
</evidence>
<sequence>MPPRGRFGNAIHRIFRSETSKRDNVEGSHKPCSLRESLSMNRGARHRIDASRFWAVLIGINAYERTPLRGCVSDALLVKSFLINTLGVPEERIQCLLGCQNSIPSDPFTPYRANIVEVLYSLINRREIDPGDNIFIYYAGYGSCYCRDDHFYKSTCDSIGNFCLTKALCPLDRDTQDHDGKWVPDISDRELDAIFAEISRVKGHKITFIADCYYARNFCRCIEYDGSLKRSVWPTYHSDVNDMLRAGHERLDHLPRYRSILSDDWRPDMSSHVTLTACQEGQVAKEMPGKKVYGGVFTKTLVRVLKSGAWKKKITYVELNELLDQSYFQTPVVTGGHKNERVWYQV</sequence>
<name>A0AA39N2M4_ARMTA</name>
<dbReference type="GO" id="GO:0006508">
    <property type="term" value="P:proteolysis"/>
    <property type="evidence" value="ECO:0007669"/>
    <property type="project" value="InterPro"/>
</dbReference>
<gene>
    <name evidence="3" type="ORF">EV420DRAFT_1552749</name>
</gene>
<evidence type="ECO:0000256" key="1">
    <source>
        <dbReference type="ARBA" id="ARBA00009005"/>
    </source>
</evidence>
<evidence type="ECO:0000259" key="2">
    <source>
        <dbReference type="Pfam" id="PF00656"/>
    </source>
</evidence>
<dbReference type="InterPro" id="IPR050452">
    <property type="entry name" value="Metacaspase"/>
</dbReference>
<reference evidence="3" key="1">
    <citation type="submission" date="2023-06" db="EMBL/GenBank/DDBJ databases">
        <authorList>
            <consortium name="Lawrence Berkeley National Laboratory"/>
            <person name="Ahrendt S."/>
            <person name="Sahu N."/>
            <person name="Indic B."/>
            <person name="Wong-Bajracharya J."/>
            <person name="Merenyi Z."/>
            <person name="Ke H.-M."/>
            <person name="Monk M."/>
            <person name="Kocsube S."/>
            <person name="Drula E."/>
            <person name="Lipzen A."/>
            <person name="Balint B."/>
            <person name="Henrissat B."/>
            <person name="Andreopoulos B."/>
            <person name="Martin F.M."/>
            <person name="Harder C.B."/>
            <person name="Rigling D."/>
            <person name="Ford K.L."/>
            <person name="Foster G.D."/>
            <person name="Pangilinan J."/>
            <person name="Papanicolaou A."/>
            <person name="Barry K."/>
            <person name="LaButti K."/>
            <person name="Viragh M."/>
            <person name="Koriabine M."/>
            <person name="Yan M."/>
            <person name="Riley R."/>
            <person name="Champramary S."/>
            <person name="Plett K.L."/>
            <person name="Tsai I.J."/>
            <person name="Slot J."/>
            <person name="Sipos G."/>
            <person name="Plett J."/>
            <person name="Nagy L.G."/>
            <person name="Grigoriev I.V."/>
        </authorList>
    </citation>
    <scope>NUCLEOTIDE SEQUENCE</scope>
    <source>
        <strain evidence="3">CCBAS 213</strain>
    </source>
</reference>
<dbReference type="GeneID" id="85357063"/>
<comment type="similarity">
    <text evidence="1">Belongs to the peptidase C14B family.</text>
</comment>
<accession>A0AA39N2M4</accession>
<dbReference type="PANTHER" id="PTHR48104">
    <property type="entry name" value="METACASPASE-4"/>
    <property type="match status" value="1"/>
</dbReference>
<dbReference type="EMBL" id="JAUEPS010000024">
    <property type="protein sequence ID" value="KAK0455687.1"/>
    <property type="molecule type" value="Genomic_DNA"/>
</dbReference>
<dbReference type="AlphaFoldDB" id="A0AA39N2M4"/>
<organism evidence="3 4">
    <name type="scientific">Armillaria tabescens</name>
    <name type="common">Ringless honey mushroom</name>
    <name type="synonym">Agaricus tabescens</name>
    <dbReference type="NCBI Taxonomy" id="1929756"/>
    <lineage>
        <taxon>Eukaryota</taxon>
        <taxon>Fungi</taxon>
        <taxon>Dikarya</taxon>
        <taxon>Basidiomycota</taxon>
        <taxon>Agaricomycotina</taxon>
        <taxon>Agaricomycetes</taxon>
        <taxon>Agaricomycetidae</taxon>
        <taxon>Agaricales</taxon>
        <taxon>Marasmiineae</taxon>
        <taxon>Physalacriaceae</taxon>
        <taxon>Desarmillaria</taxon>
    </lineage>
</organism>
<dbReference type="Gene3D" id="3.40.50.1460">
    <property type="match status" value="1"/>
</dbReference>